<name>A0ABU0E8A5_9FIRM</name>
<proteinExistence type="predicted"/>
<evidence type="ECO:0008006" key="5">
    <source>
        <dbReference type="Google" id="ProtNLM"/>
    </source>
</evidence>
<reference evidence="3 4" key="1">
    <citation type="submission" date="2023-07" db="EMBL/GenBank/DDBJ databases">
        <title>Genomic Encyclopedia of Type Strains, Phase IV (KMG-IV): sequencing the most valuable type-strain genomes for metagenomic binning, comparative biology and taxonomic classification.</title>
        <authorList>
            <person name="Goeker M."/>
        </authorList>
    </citation>
    <scope>NUCLEOTIDE SEQUENCE [LARGE SCALE GENOMIC DNA]</scope>
    <source>
        <strain evidence="3 4">DSM 16784</strain>
    </source>
</reference>
<sequence length="92" mass="10544">MNKQYIIEITMNDKKTNKVNTGYRPHLALPNSNELLGVQFIDFIDEVITNQPTLAVIETMYDIDYSSLQVNTIFDIREGRNIVGKGIIKEII</sequence>
<evidence type="ECO:0000256" key="1">
    <source>
        <dbReference type="ARBA" id="ARBA00022741"/>
    </source>
</evidence>
<evidence type="ECO:0000256" key="2">
    <source>
        <dbReference type="ARBA" id="ARBA00023134"/>
    </source>
</evidence>
<comment type="caution">
    <text evidence="3">The sequence shown here is derived from an EMBL/GenBank/DDBJ whole genome shotgun (WGS) entry which is preliminary data.</text>
</comment>
<keyword evidence="4" id="KW-1185">Reference proteome</keyword>
<protein>
    <recommendedName>
        <fullName evidence="5">Translation elongation factor EFTu/EF1A C-terminal domain-containing protein</fullName>
    </recommendedName>
</protein>
<organism evidence="3 4">
    <name type="scientific">Breznakia pachnodae</name>
    <dbReference type="NCBI Taxonomy" id="265178"/>
    <lineage>
        <taxon>Bacteria</taxon>
        <taxon>Bacillati</taxon>
        <taxon>Bacillota</taxon>
        <taxon>Erysipelotrichia</taxon>
        <taxon>Erysipelotrichales</taxon>
        <taxon>Erysipelotrichaceae</taxon>
        <taxon>Breznakia</taxon>
    </lineage>
</organism>
<dbReference type="Gene3D" id="2.40.30.10">
    <property type="entry name" value="Translation factors"/>
    <property type="match status" value="1"/>
</dbReference>
<dbReference type="InterPro" id="IPR009001">
    <property type="entry name" value="Transl_elong_EF1A/Init_IF2_C"/>
</dbReference>
<accession>A0ABU0E8A5</accession>
<dbReference type="RefSeq" id="WP_307411710.1">
    <property type="nucleotide sequence ID" value="NZ_JAUSUR010000009.1"/>
</dbReference>
<gene>
    <name evidence="3" type="ORF">J2S15_003876</name>
</gene>
<dbReference type="EMBL" id="JAUSUR010000009">
    <property type="protein sequence ID" value="MDQ0363115.1"/>
    <property type="molecule type" value="Genomic_DNA"/>
</dbReference>
<dbReference type="SUPFAM" id="SSF50465">
    <property type="entry name" value="EF-Tu/eEF-1alpha/eIF2-gamma C-terminal domain"/>
    <property type="match status" value="1"/>
</dbReference>
<evidence type="ECO:0000313" key="4">
    <source>
        <dbReference type="Proteomes" id="UP001230220"/>
    </source>
</evidence>
<keyword evidence="1" id="KW-0547">Nucleotide-binding</keyword>
<dbReference type="Proteomes" id="UP001230220">
    <property type="component" value="Unassembled WGS sequence"/>
</dbReference>
<evidence type="ECO:0000313" key="3">
    <source>
        <dbReference type="EMBL" id="MDQ0363115.1"/>
    </source>
</evidence>
<keyword evidence="2" id="KW-0342">GTP-binding</keyword>